<feature type="binding site" evidence="24">
    <location>
        <position position="363"/>
    </location>
    <ligand>
        <name>Mn(2+)</name>
        <dbReference type="ChEBI" id="CHEBI:29035"/>
    </ligand>
</feature>
<dbReference type="EnsemblMetazoa" id="OVOC4945.1">
    <property type="protein sequence ID" value="OVOC4945.1"/>
    <property type="gene ID" value="WBGene00241754"/>
</dbReference>
<dbReference type="EMBL" id="CMVM020000146">
    <property type="status" value="NOT_ANNOTATED_CDS"/>
    <property type="molecule type" value="Genomic_DNA"/>
</dbReference>
<keyword evidence="9 26" id="KW-0812">Transmembrane</keyword>
<feature type="binding site" evidence="23">
    <location>
        <position position="141"/>
    </location>
    <ligand>
        <name>substrate</name>
    </ligand>
</feature>
<keyword evidence="12 26" id="KW-1133">Transmembrane helix</keyword>
<evidence type="ECO:0000256" key="19">
    <source>
        <dbReference type="ARBA" id="ARBA00031203"/>
    </source>
</evidence>
<dbReference type="PANTHER" id="PTHR12871:SF0">
    <property type="entry name" value="ALPHA-1,6-MANNOSYL-GLYCOPROTEIN 2-BETA-N-ACETYLGLUCOSAMINYLTRANSFERASE"/>
    <property type="match status" value="1"/>
</dbReference>
<keyword evidence="7" id="KW-0328">Glycosyltransferase</keyword>
<organism evidence="27 28">
    <name type="scientific">Onchocerca volvulus</name>
    <dbReference type="NCBI Taxonomy" id="6282"/>
    <lineage>
        <taxon>Eukaryota</taxon>
        <taxon>Metazoa</taxon>
        <taxon>Ecdysozoa</taxon>
        <taxon>Nematoda</taxon>
        <taxon>Chromadorea</taxon>
        <taxon>Rhabditida</taxon>
        <taxon>Spirurina</taxon>
        <taxon>Spiruromorpha</taxon>
        <taxon>Filarioidea</taxon>
        <taxon>Onchocercidae</taxon>
        <taxon>Onchocerca</taxon>
    </lineage>
</organism>
<dbReference type="PANTHER" id="PTHR12871">
    <property type="entry name" value="BETA-1,2-N-ACETYLGLUCOSAMINYLTRANSFERASE II"/>
    <property type="match status" value="1"/>
</dbReference>
<comment type="similarity">
    <text evidence="4">Belongs to the glycosyltransferase 16 (GT16) protein family.</text>
</comment>
<evidence type="ECO:0000256" key="4">
    <source>
        <dbReference type="ARBA" id="ARBA00011011"/>
    </source>
</evidence>
<dbReference type="EC" id="2.4.1.143" evidence="5"/>
<evidence type="ECO:0000256" key="10">
    <source>
        <dbReference type="ARBA" id="ARBA00022723"/>
    </source>
</evidence>
<sequence length="463" mass="53907">MVRQKFVRCLNGVIIISFIGFLMVNLQSPYLSANENFKHSLYDAPEKESPLTSEQENRELELGWMFRTTPLPLSKEEIVRSIEFLNSNYEILNTDKYGQLQDVEIVLVVQVHNRIEYLKQLISTLRDARYIETTLLIFSHDYSSAAINRLIKGINFCLVMQIFYPYNIQLFPDVFPGQDPLDCPEKATKEEAALLKCNNWKNPDKYGHFRVAKLTQIKHHWWWKMNYVFDGILKQYALTKAWVILLEEDHYVSPDFLHVMRLIVDNKSNFCAKCQVISLGLYLKRYNNFKTDLNRLSIHPWFSSKDNMGMAINADTWELIKNCTELFCKYDDYNWDWSLLHVSMKCLPSRLKVIAVKAPRVIHIGDCGIHTHRCAVHNAAAMAMELFSNSANSLFPKNMVVAENLKRTLKPSRENGGWGDIRDHELCLNNSHVPNLAVYNFYLNTLTVINNYTHINHSLIFPV</sequence>
<feature type="binding site" evidence="23">
    <location>
        <begin position="110"/>
        <end position="114"/>
    </location>
    <ligand>
        <name>substrate</name>
    </ligand>
</feature>
<evidence type="ECO:0000256" key="26">
    <source>
        <dbReference type="SAM" id="Phobius"/>
    </source>
</evidence>
<dbReference type="SUPFAM" id="SSF53448">
    <property type="entry name" value="Nucleotide-diphospho-sugar transferases"/>
    <property type="match status" value="1"/>
</dbReference>
<evidence type="ECO:0000256" key="12">
    <source>
        <dbReference type="ARBA" id="ARBA00022989"/>
    </source>
</evidence>
<evidence type="ECO:0000256" key="5">
    <source>
        <dbReference type="ARBA" id="ARBA00012613"/>
    </source>
</evidence>
<reference evidence="28" key="1">
    <citation type="submission" date="2013-10" db="EMBL/GenBank/DDBJ databases">
        <title>Genome sequencing of Onchocerca volvulus.</title>
        <authorList>
            <person name="Cotton J."/>
            <person name="Tsai J."/>
            <person name="Stanley E."/>
            <person name="Tracey A."/>
            <person name="Holroyd N."/>
            <person name="Lustigman S."/>
            <person name="Berriman M."/>
        </authorList>
    </citation>
    <scope>NUCLEOTIDE SEQUENCE</scope>
</reference>
<evidence type="ECO:0000256" key="3">
    <source>
        <dbReference type="ARBA" id="ARBA00004922"/>
    </source>
</evidence>
<comment type="subcellular location">
    <subcellularLocation>
        <location evidence="2">Golgi apparatus membrane</location>
        <topology evidence="2">Single-pass type II membrane protein</topology>
    </subcellularLocation>
</comment>
<evidence type="ECO:0000256" key="21">
    <source>
        <dbReference type="ARBA" id="ARBA00032915"/>
    </source>
</evidence>
<keyword evidence="17 24" id="KW-0464">Manganese</keyword>
<dbReference type="InterPro" id="IPR029044">
    <property type="entry name" value="Nucleotide-diphossugar_trans"/>
</dbReference>
<dbReference type="GO" id="GO:0005795">
    <property type="term" value="C:Golgi stack"/>
    <property type="evidence" value="ECO:0007669"/>
    <property type="project" value="InterPro"/>
</dbReference>
<keyword evidence="13" id="KW-0333">Golgi apparatus</keyword>
<evidence type="ECO:0000256" key="8">
    <source>
        <dbReference type="ARBA" id="ARBA00022679"/>
    </source>
</evidence>
<dbReference type="GO" id="GO:0008455">
    <property type="term" value="F:alpha-1,6-mannosylglycoprotein 2-beta-N-acetylglucosaminyltransferase activity"/>
    <property type="evidence" value="ECO:0007669"/>
    <property type="project" value="UniProtKB-EC"/>
</dbReference>
<keyword evidence="16" id="KW-0325">Glycoprotein</keyword>
<evidence type="ECO:0000256" key="18">
    <source>
        <dbReference type="ARBA" id="ARBA00029663"/>
    </source>
</evidence>
<name>A0A8R1TU64_ONCVO</name>
<comment type="cofactor">
    <cofactor evidence="1 24">
        <name>Mn(2+)</name>
        <dbReference type="ChEBI" id="CHEBI:29035"/>
    </cofactor>
</comment>
<evidence type="ECO:0000256" key="9">
    <source>
        <dbReference type="ARBA" id="ARBA00022692"/>
    </source>
</evidence>
<feature type="binding site" evidence="24">
    <location>
        <position position="249"/>
    </location>
    <ligand>
        <name>Mn(2+)</name>
        <dbReference type="ChEBI" id="CHEBI:29035"/>
    </ligand>
</feature>
<evidence type="ECO:0000256" key="14">
    <source>
        <dbReference type="ARBA" id="ARBA00023136"/>
    </source>
</evidence>
<keyword evidence="10 24" id="KW-0479">Metal-binding</keyword>
<comment type="pathway">
    <text evidence="3">Protein modification; protein glycosylation.</text>
</comment>
<keyword evidence="28" id="KW-1185">Reference proteome</keyword>
<dbReference type="Pfam" id="PF05060">
    <property type="entry name" value="MGAT2"/>
    <property type="match status" value="1"/>
</dbReference>
<dbReference type="GO" id="GO:0000139">
    <property type="term" value="C:Golgi membrane"/>
    <property type="evidence" value="ECO:0007669"/>
    <property type="project" value="UniProtKB-SubCell"/>
</dbReference>
<dbReference type="GO" id="GO:0046872">
    <property type="term" value="F:metal ion binding"/>
    <property type="evidence" value="ECO:0007669"/>
    <property type="project" value="UniProtKB-KW"/>
</dbReference>
<evidence type="ECO:0000256" key="7">
    <source>
        <dbReference type="ARBA" id="ARBA00022676"/>
    </source>
</evidence>
<protein>
    <recommendedName>
        <fullName evidence="6">Alpha-1,6-mannosyl-glycoprotein 2-beta-N-acetylglucosaminyltransferase</fullName>
        <ecNumber evidence="5">2.4.1.143</ecNumber>
    </recommendedName>
    <alternativeName>
        <fullName evidence="21">Beta-1,2-N-acetylglucosaminyltransferase II</fullName>
    </alternativeName>
    <alternativeName>
        <fullName evidence="20">GlcNAc-T II</fullName>
    </alternativeName>
    <alternativeName>
        <fullName evidence="19">Mannoside acetylglucosaminyltransferase 2</fullName>
    </alternativeName>
    <alternativeName>
        <fullName evidence="18">N-glycosyl-oligosaccharide-glycoprotein N-acetylglucosaminyltransferase II</fullName>
    </alternativeName>
</protein>
<feature type="binding site" evidence="23">
    <location>
        <begin position="216"/>
        <end position="220"/>
    </location>
    <ligand>
        <name>substrate</name>
    </ligand>
</feature>
<evidence type="ECO:0000256" key="22">
    <source>
        <dbReference type="ARBA" id="ARBA00093257"/>
    </source>
</evidence>
<feature type="disulfide bond" evidence="25">
    <location>
        <begin position="271"/>
        <end position="274"/>
    </location>
</feature>
<dbReference type="Gene3D" id="3.90.550.10">
    <property type="entry name" value="Spore Coat Polysaccharide Biosynthesis Protein SpsA, Chain A"/>
    <property type="match status" value="1"/>
</dbReference>
<evidence type="ECO:0000256" key="24">
    <source>
        <dbReference type="PIRSR" id="PIRSR607754-2"/>
    </source>
</evidence>
<evidence type="ECO:0000256" key="1">
    <source>
        <dbReference type="ARBA" id="ARBA00001936"/>
    </source>
</evidence>
<keyword evidence="8" id="KW-0808">Transferase</keyword>
<evidence type="ECO:0000313" key="28">
    <source>
        <dbReference type="Proteomes" id="UP000024404"/>
    </source>
</evidence>
<evidence type="ECO:0000256" key="16">
    <source>
        <dbReference type="ARBA" id="ARBA00023180"/>
    </source>
</evidence>
<dbReference type="Proteomes" id="UP000024404">
    <property type="component" value="Unassembled WGS sequence"/>
</dbReference>
<evidence type="ECO:0000313" key="27">
    <source>
        <dbReference type="EnsemblMetazoa" id="OVOC4945.1"/>
    </source>
</evidence>
<keyword evidence="11" id="KW-0735">Signal-anchor</keyword>
<dbReference type="AlphaFoldDB" id="A0A8R1TU64"/>
<evidence type="ECO:0000256" key="17">
    <source>
        <dbReference type="ARBA" id="ARBA00023211"/>
    </source>
</evidence>
<feature type="disulfide bond" evidence="25">
    <location>
        <begin position="328"/>
        <end position="427"/>
    </location>
</feature>
<keyword evidence="14 26" id="KW-0472">Membrane</keyword>
<feature type="disulfide bond" evidence="25">
    <location>
        <begin position="323"/>
        <end position="346"/>
    </location>
</feature>
<dbReference type="OMA" id="FWSAEIN"/>
<evidence type="ECO:0000256" key="6">
    <source>
        <dbReference type="ARBA" id="ARBA00014817"/>
    </source>
</evidence>
<dbReference type="GO" id="GO:0009312">
    <property type="term" value="P:oligosaccharide biosynthetic process"/>
    <property type="evidence" value="ECO:0007669"/>
    <property type="project" value="InterPro"/>
</dbReference>
<reference evidence="27" key="2">
    <citation type="submission" date="2022-06" db="UniProtKB">
        <authorList>
            <consortium name="EnsemblMetazoa"/>
        </authorList>
    </citation>
    <scope>IDENTIFICATION</scope>
</reference>
<accession>A0A8R1TU64</accession>
<evidence type="ECO:0000256" key="11">
    <source>
        <dbReference type="ARBA" id="ARBA00022968"/>
    </source>
</evidence>
<evidence type="ECO:0000256" key="13">
    <source>
        <dbReference type="ARBA" id="ARBA00023034"/>
    </source>
</evidence>
<comment type="catalytic activity">
    <reaction evidence="22">
        <text>an N(4)-{beta-D-GlcNAc-(1-&gt;2)-alpha-D-Man-(1-&gt;3)-[alpha-D-Man-(1-&gt;6)]-beta-D-Man-(1-&gt;4)-beta-D-GlcNAc-(1-&gt;4)-beta-D-GlcNAc}-L-asparaginyl-[protein] + UDP-N-acetyl-alpha-D-glucosamine = N(4)-{beta-D-GlcNAc-(1-&gt;2)-alpha-D-Man-(1-&gt;3)-[beta-D-GlcNAc-(1-&gt;2)-alpha-D-Man-(1-&gt;6)]-beta-D-Man-(1-&gt;4)-beta-D-GlcNAc-(1-&gt;4)-beta-D-GlcNAc}-L-asparaginyl-[protein] + UDP + H(+)</text>
        <dbReference type="Rhea" id="RHEA:12941"/>
        <dbReference type="Rhea" id="RHEA-COMP:13526"/>
        <dbReference type="Rhea" id="RHEA-COMP:14369"/>
        <dbReference type="ChEBI" id="CHEBI:15378"/>
        <dbReference type="ChEBI" id="CHEBI:57705"/>
        <dbReference type="ChEBI" id="CHEBI:58223"/>
        <dbReference type="ChEBI" id="CHEBI:60615"/>
        <dbReference type="ChEBI" id="CHEBI:60651"/>
        <dbReference type="EC" id="2.4.1.143"/>
    </reaction>
</comment>
<proteinExistence type="inferred from homology"/>
<dbReference type="GO" id="GO:0006487">
    <property type="term" value="P:protein N-linked glycosylation"/>
    <property type="evidence" value="ECO:0007669"/>
    <property type="project" value="EnsemblMetazoa"/>
</dbReference>
<evidence type="ECO:0000256" key="20">
    <source>
        <dbReference type="ARBA" id="ARBA00032552"/>
    </source>
</evidence>
<evidence type="ECO:0000256" key="25">
    <source>
        <dbReference type="PIRSR" id="PIRSR607754-3"/>
    </source>
</evidence>
<keyword evidence="15 25" id="KW-1015">Disulfide bond</keyword>
<evidence type="ECO:0000256" key="23">
    <source>
        <dbReference type="PIRSR" id="PIRSR607754-1"/>
    </source>
</evidence>
<evidence type="ECO:0000256" key="2">
    <source>
        <dbReference type="ARBA" id="ARBA00004323"/>
    </source>
</evidence>
<feature type="disulfide bond" evidence="25">
    <location>
        <begin position="183"/>
        <end position="197"/>
    </location>
</feature>
<feature type="transmembrane region" description="Helical" evidence="26">
    <location>
        <begin position="7"/>
        <end position="26"/>
    </location>
</feature>
<evidence type="ECO:0000256" key="15">
    <source>
        <dbReference type="ARBA" id="ARBA00023157"/>
    </source>
</evidence>
<dbReference type="InterPro" id="IPR007754">
    <property type="entry name" value="GlcNAc_II"/>
</dbReference>